<dbReference type="Gene3D" id="3.40.50.200">
    <property type="entry name" value="Peptidase S8/S53 domain"/>
    <property type="match status" value="1"/>
</dbReference>
<dbReference type="PROSITE" id="PS51695">
    <property type="entry name" value="SEDOLISIN"/>
    <property type="match status" value="1"/>
</dbReference>
<feature type="active site" description="Charge relay system" evidence="7">
    <location>
        <position position="455"/>
    </location>
</feature>
<dbReference type="CDD" id="cd11377">
    <property type="entry name" value="Pro-peptidase_S53"/>
    <property type="match status" value="1"/>
</dbReference>
<dbReference type="PANTHER" id="PTHR14218">
    <property type="entry name" value="PROTEASE S8 TRIPEPTIDYL PEPTIDASE I CLN2"/>
    <property type="match status" value="1"/>
</dbReference>
<keyword evidence="1 7" id="KW-0645">Protease</keyword>
<dbReference type="InterPro" id="IPR030400">
    <property type="entry name" value="Sedolisin_dom"/>
</dbReference>
<dbReference type="GO" id="GO:0008240">
    <property type="term" value="F:tripeptidyl-peptidase activity"/>
    <property type="evidence" value="ECO:0007669"/>
    <property type="project" value="TreeGrafter"/>
</dbReference>
<comment type="caution">
    <text evidence="8">Lacks conserved residue(s) required for the propagation of feature annotation.</text>
</comment>
<keyword evidence="2 7" id="KW-0479">Metal-binding</keyword>
<feature type="binding site" evidence="7">
    <location>
        <position position="492"/>
    </location>
    <ligand>
        <name>Ca(2+)</name>
        <dbReference type="ChEBI" id="CHEBI:29108"/>
    </ligand>
</feature>
<reference evidence="11 12" key="1">
    <citation type="submission" date="2018-03" db="EMBL/GenBank/DDBJ databases">
        <title>Whole genome analyses suggest that Burkholderia sensu lato contains two further novel genera in the rhizoxinica-symbiotica group Mycetohabitans gen. nov., and Trinickia gen. nov.: implications for the evolution of diazotrophy and nodulation in the Burkholderiaceae.</title>
        <authorList>
            <person name="Estrada De Los Santos P."/>
            <person name="Palmer M."/>
            <person name="Chavez-Ramirez B."/>
            <person name="Steenkamp E.T."/>
            <person name="Hirsch A.M."/>
            <person name="Manyaka P."/>
            <person name="Maluk M."/>
            <person name="Lafos M."/>
            <person name="Crook M."/>
            <person name="Gross E."/>
            <person name="Simon M.F."/>
            <person name="Bueno Dos Reis Junior F."/>
            <person name="Poole P.S."/>
            <person name="Venter S.N."/>
            <person name="James E.K."/>
        </authorList>
    </citation>
    <scope>NUCLEOTIDE SEQUENCE [LARGE SCALE GENOMIC DNA]</scope>
    <source>
        <strain evidence="11 12">JPY-366</strain>
    </source>
</reference>
<keyword evidence="5 7" id="KW-0106">Calcium</keyword>
<dbReference type="EMBL" id="PYUC01000001">
    <property type="protein sequence ID" value="PTB22331.1"/>
    <property type="molecule type" value="Genomic_DNA"/>
</dbReference>
<proteinExistence type="inferred from homology"/>
<evidence type="ECO:0000256" key="5">
    <source>
        <dbReference type="ARBA" id="ARBA00022837"/>
    </source>
</evidence>
<comment type="caution">
    <text evidence="11">The sequence shown here is derived from an EMBL/GenBank/DDBJ whole genome shotgun (WGS) entry which is preliminary data.</text>
</comment>
<feature type="binding site" evidence="7">
    <location>
        <position position="506"/>
    </location>
    <ligand>
        <name>Ca(2+)</name>
        <dbReference type="ChEBI" id="CHEBI:29108"/>
    </ligand>
</feature>
<dbReference type="InterPro" id="IPR050819">
    <property type="entry name" value="Tripeptidyl-peptidase_I"/>
</dbReference>
<comment type="similarity">
    <text evidence="8">Belongs to the peptidase S8 family.</text>
</comment>
<gene>
    <name evidence="11" type="ORF">C9I57_00575</name>
</gene>
<feature type="active site" description="Charge relay system" evidence="7">
    <location>
        <position position="251"/>
    </location>
</feature>
<keyword evidence="6" id="KW-0865">Zymogen</keyword>
<dbReference type="InterPro" id="IPR015366">
    <property type="entry name" value="S53_propep"/>
</dbReference>
<evidence type="ECO:0000256" key="8">
    <source>
        <dbReference type="PROSITE-ProRule" id="PRU01240"/>
    </source>
</evidence>
<dbReference type="CDD" id="cd04056">
    <property type="entry name" value="Peptidases_S53"/>
    <property type="match status" value="1"/>
</dbReference>
<evidence type="ECO:0000256" key="2">
    <source>
        <dbReference type="ARBA" id="ARBA00022723"/>
    </source>
</evidence>
<sequence>MTKARERLAGSDREPVKDARRVGPTDPGETLRVVVTLRRPSQQAIDEAVQKIARGEPAEPLTREAFAARFSATPEDLAKVEAFAKEYDLSVLRTDAAACTVMLGGTVEHFQQAFGVELSHYEHPKLGRFRGRTGCILIPQELVGIVTSVLGLDDRPQARPHFRIRSGYEPRRATSATETFTPVQIASLYDFPPGDGSGQCIGIVELGGGYTESDLRQYFSELGIAEPRVVAVGVDGGSNAPSGNPSGADGEVTLDIEIAGAVAPGATIAVYFAPNSDAGFVDAVKQAVHDSTNKPSVISISWGAPESSWTAQALTAFNQALQEAATLGVTVCAAAGDSGSNDSSAGGDSVDFPASSPYALACGGTRVTASGSASSLSIQSEVVWNDGASGGATGGGVSAQFGLPQWQEGLKATYADGTTEALTKRGVPDVAADASPASGYEVLVGGQLTAVGGTSAVAPLFAGLIARINATQGKPLGFVNAKLYAAAGAFRDITQGNNGSFAAAPGWDACTGLGSPDGRKIATALGEGTQGSSASRSIAGGT</sequence>
<evidence type="ECO:0000313" key="11">
    <source>
        <dbReference type="EMBL" id="PTB22331.1"/>
    </source>
</evidence>
<dbReference type="SMART" id="SM00944">
    <property type="entry name" value="Pro-kuma_activ"/>
    <property type="match status" value="1"/>
</dbReference>
<evidence type="ECO:0000256" key="1">
    <source>
        <dbReference type="ARBA" id="ARBA00022670"/>
    </source>
</evidence>
<dbReference type="SUPFAM" id="SSF52743">
    <property type="entry name" value="Subtilisin-like"/>
    <property type="match status" value="1"/>
</dbReference>
<evidence type="ECO:0000256" key="3">
    <source>
        <dbReference type="ARBA" id="ARBA00022801"/>
    </source>
</evidence>
<dbReference type="AlphaFoldDB" id="A0A2T3Y0R8"/>
<dbReference type="GO" id="GO:0004252">
    <property type="term" value="F:serine-type endopeptidase activity"/>
    <property type="evidence" value="ECO:0007669"/>
    <property type="project" value="UniProtKB-UniRule"/>
</dbReference>
<dbReference type="PANTHER" id="PTHR14218:SF15">
    <property type="entry name" value="TRIPEPTIDYL-PEPTIDASE 1"/>
    <property type="match status" value="1"/>
</dbReference>
<protein>
    <submittedName>
        <fullName evidence="11">Peptidase S53</fullName>
    </submittedName>
</protein>
<organism evidence="11 12">
    <name type="scientific">Trinickia symbiotica</name>
    <dbReference type="NCBI Taxonomy" id="863227"/>
    <lineage>
        <taxon>Bacteria</taxon>
        <taxon>Pseudomonadati</taxon>
        <taxon>Pseudomonadota</taxon>
        <taxon>Betaproteobacteria</taxon>
        <taxon>Burkholderiales</taxon>
        <taxon>Burkholderiaceae</taxon>
        <taxon>Trinickia</taxon>
    </lineage>
</organism>
<evidence type="ECO:0000313" key="12">
    <source>
        <dbReference type="Proteomes" id="UP000240638"/>
    </source>
</evidence>
<comment type="cofactor">
    <cofactor evidence="7">
        <name>Ca(2+)</name>
        <dbReference type="ChEBI" id="CHEBI:29108"/>
    </cofactor>
    <text evidence="7">Binds 1 Ca(2+) ion per subunit.</text>
</comment>
<name>A0A2T3Y0R8_9BURK</name>
<dbReference type="Pfam" id="PF09286">
    <property type="entry name" value="Pro-kuma_activ"/>
    <property type="match status" value="1"/>
</dbReference>
<dbReference type="Pfam" id="PF00082">
    <property type="entry name" value="Peptidase_S8"/>
    <property type="match status" value="1"/>
</dbReference>
<dbReference type="Proteomes" id="UP000240638">
    <property type="component" value="Unassembled WGS sequence"/>
</dbReference>
<evidence type="ECO:0000256" key="7">
    <source>
        <dbReference type="PROSITE-ProRule" id="PRU01032"/>
    </source>
</evidence>
<feature type="domain" description="Peptidase S53" evidence="10">
    <location>
        <begin position="179"/>
        <end position="528"/>
    </location>
</feature>
<dbReference type="InterPro" id="IPR036852">
    <property type="entry name" value="Peptidase_S8/S53_dom_sf"/>
</dbReference>
<evidence type="ECO:0000256" key="4">
    <source>
        <dbReference type="ARBA" id="ARBA00022825"/>
    </source>
</evidence>
<dbReference type="RefSeq" id="WP_107148714.1">
    <property type="nucleotide sequence ID" value="NZ_PYUC01000001.1"/>
</dbReference>
<dbReference type="SUPFAM" id="SSF54897">
    <property type="entry name" value="Protease propeptides/inhibitors"/>
    <property type="match status" value="1"/>
</dbReference>
<feature type="binding site" evidence="7">
    <location>
        <position position="493"/>
    </location>
    <ligand>
        <name>Ca(2+)</name>
        <dbReference type="ChEBI" id="CHEBI:29108"/>
    </ligand>
</feature>
<keyword evidence="3 7" id="KW-0378">Hydrolase</keyword>
<dbReference type="PROSITE" id="PS51892">
    <property type="entry name" value="SUBTILASE"/>
    <property type="match status" value="1"/>
</dbReference>
<dbReference type="GO" id="GO:0006508">
    <property type="term" value="P:proteolysis"/>
    <property type="evidence" value="ECO:0007669"/>
    <property type="project" value="UniProtKB-KW"/>
</dbReference>
<feature type="region of interest" description="Disordered" evidence="9">
    <location>
        <begin position="1"/>
        <end position="30"/>
    </location>
</feature>
<accession>A0A2T3Y0R8</accession>
<dbReference type="InterPro" id="IPR000209">
    <property type="entry name" value="Peptidase_S8/S53_dom"/>
</dbReference>
<feature type="binding site" evidence="7">
    <location>
        <position position="508"/>
    </location>
    <ligand>
        <name>Ca(2+)</name>
        <dbReference type="ChEBI" id="CHEBI:29108"/>
    </ligand>
</feature>
<feature type="active site" description="Charge relay system" evidence="7">
    <location>
        <position position="255"/>
    </location>
</feature>
<evidence type="ECO:0000256" key="9">
    <source>
        <dbReference type="SAM" id="MobiDB-lite"/>
    </source>
</evidence>
<feature type="compositionally biased region" description="Basic and acidic residues" evidence="9">
    <location>
        <begin position="1"/>
        <end position="23"/>
    </location>
</feature>
<dbReference type="GO" id="GO:0046872">
    <property type="term" value="F:metal ion binding"/>
    <property type="evidence" value="ECO:0007669"/>
    <property type="project" value="UniProtKB-UniRule"/>
</dbReference>
<evidence type="ECO:0000256" key="6">
    <source>
        <dbReference type="ARBA" id="ARBA00023145"/>
    </source>
</evidence>
<keyword evidence="4 7" id="KW-0720">Serine protease</keyword>
<evidence type="ECO:0000259" key="10">
    <source>
        <dbReference type="PROSITE" id="PS51695"/>
    </source>
</evidence>